<keyword evidence="1" id="KW-1133">Transmembrane helix</keyword>
<evidence type="ECO:0000313" key="2">
    <source>
        <dbReference type="EMBL" id="MPM70966.1"/>
    </source>
</evidence>
<keyword evidence="1" id="KW-0472">Membrane</keyword>
<proteinExistence type="predicted"/>
<gene>
    <name evidence="2" type="ORF">SDC9_117929</name>
</gene>
<organism evidence="2">
    <name type="scientific">bioreactor metagenome</name>
    <dbReference type="NCBI Taxonomy" id="1076179"/>
    <lineage>
        <taxon>unclassified sequences</taxon>
        <taxon>metagenomes</taxon>
        <taxon>ecological metagenomes</taxon>
    </lineage>
</organism>
<comment type="caution">
    <text evidence="2">The sequence shown here is derived from an EMBL/GenBank/DDBJ whole genome shotgun (WGS) entry which is preliminary data.</text>
</comment>
<feature type="transmembrane region" description="Helical" evidence="1">
    <location>
        <begin position="127"/>
        <end position="152"/>
    </location>
</feature>
<protein>
    <submittedName>
        <fullName evidence="2">Uncharacterized protein</fullName>
    </submittedName>
</protein>
<dbReference type="EMBL" id="VSSQ01023816">
    <property type="protein sequence ID" value="MPM70966.1"/>
    <property type="molecule type" value="Genomic_DNA"/>
</dbReference>
<keyword evidence="1" id="KW-0812">Transmembrane</keyword>
<sequence>MAKNFFHLRAFIDIFKELKNRGRVAGDLEITVNFVSPAGDVRPLKGHLDDDFKTFKIEGIPGRRLLKYSMGFDPKEKKKLVWASYNSLTDIDFRQIAQPYPVSCISPQELENIVGSNDLHSLLNTDYSMYLIFFCAGGFFFLIGASLISIIYKILMVILTGMV</sequence>
<evidence type="ECO:0000256" key="1">
    <source>
        <dbReference type="SAM" id="Phobius"/>
    </source>
</evidence>
<accession>A0A645BZH3</accession>
<reference evidence="2" key="1">
    <citation type="submission" date="2019-08" db="EMBL/GenBank/DDBJ databases">
        <authorList>
            <person name="Kucharzyk K."/>
            <person name="Murdoch R.W."/>
            <person name="Higgins S."/>
            <person name="Loffler F."/>
        </authorList>
    </citation>
    <scope>NUCLEOTIDE SEQUENCE</scope>
</reference>
<dbReference type="AlphaFoldDB" id="A0A645BZH3"/>
<name>A0A645BZH3_9ZZZZ</name>